<dbReference type="InterPro" id="IPR036390">
    <property type="entry name" value="WH_DNA-bd_sf"/>
</dbReference>
<dbReference type="InterPro" id="IPR051534">
    <property type="entry name" value="CBASS_pafABC_assoc_protein"/>
</dbReference>
<evidence type="ECO:0000259" key="3">
    <source>
        <dbReference type="PROSITE" id="PS51000"/>
    </source>
</evidence>
<proteinExistence type="predicted"/>
<dbReference type="Gene3D" id="1.10.10.10">
    <property type="entry name" value="Winged helix-like DNA-binding domain superfamily/Winged helix DNA-binding domain"/>
    <property type="match status" value="1"/>
</dbReference>
<accession>A0ABS3LEH8</accession>
<dbReference type="InterPro" id="IPR001034">
    <property type="entry name" value="DeoR_HTH"/>
</dbReference>
<dbReference type="InterPro" id="IPR036388">
    <property type="entry name" value="WH-like_DNA-bd_sf"/>
</dbReference>
<dbReference type="PROSITE" id="PS52050">
    <property type="entry name" value="WYL"/>
    <property type="match status" value="1"/>
</dbReference>
<dbReference type="Proteomes" id="UP000664601">
    <property type="component" value="Unassembled WGS sequence"/>
</dbReference>
<keyword evidence="1" id="KW-0805">Transcription regulation</keyword>
<dbReference type="InterPro" id="IPR013196">
    <property type="entry name" value="HTH_11"/>
</dbReference>
<dbReference type="SUPFAM" id="SSF46785">
    <property type="entry name" value="Winged helix' DNA-binding domain"/>
    <property type="match status" value="1"/>
</dbReference>
<dbReference type="RefSeq" id="WP_207675024.1">
    <property type="nucleotide sequence ID" value="NZ_JAFREM010000029.1"/>
</dbReference>
<evidence type="ECO:0000256" key="2">
    <source>
        <dbReference type="ARBA" id="ARBA00023163"/>
    </source>
</evidence>
<sequence>MTNSRLLKILLLLLEKGKVTAPELAEQFETSVRTIYRDIDGLSAAGVPVYTTQGKGGGIFLNQEYVLNKMIVSAEEQEKILMALQELSLVENRQTDELLQKLSGLFRTTPSDWLEIDFSAWGLESKTIFDPLKQAIFAQQLVKFCYMNRKGEQERRTVEPVKLIFKNRDWYLQAFCQLRQDFRLFKLLRIRELEVAAPAEVREELQTRMKKMAQIYET</sequence>
<protein>
    <submittedName>
        <fullName evidence="4">YafY family transcriptional regulator</fullName>
    </submittedName>
</protein>
<organism evidence="4 5">
    <name type="scientific">Candidatus Enterococcus moelleringii</name>
    <dbReference type="NCBI Taxonomy" id="2815325"/>
    <lineage>
        <taxon>Bacteria</taxon>
        <taxon>Bacillati</taxon>
        <taxon>Bacillota</taxon>
        <taxon>Bacilli</taxon>
        <taxon>Lactobacillales</taxon>
        <taxon>Enterococcaceae</taxon>
        <taxon>Enterococcus</taxon>
    </lineage>
</organism>
<dbReference type="Pfam" id="PF13280">
    <property type="entry name" value="WYL"/>
    <property type="match status" value="1"/>
</dbReference>
<dbReference type="PANTHER" id="PTHR34580:SF1">
    <property type="entry name" value="PROTEIN PAFC"/>
    <property type="match status" value="1"/>
</dbReference>
<reference evidence="4 5" key="1">
    <citation type="submission" date="2021-03" db="EMBL/GenBank/DDBJ databases">
        <title>Enterococcal diversity collection.</title>
        <authorList>
            <person name="Gilmore M.S."/>
            <person name="Schwartzman J."/>
            <person name="Van Tyne D."/>
            <person name="Martin M."/>
            <person name="Earl A.M."/>
            <person name="Manson A.L."/>
            <person name="Straub T."/>
            <person name="Salamzade R."/>
            <person name="Saavedra J."/>
            <person name="Lebreton F."/>
            <person name="Prichula J."/>
            <person name="Schaufler K."/>
            <person name="Gaca A."/>
            <person name="Sgardioli B."/>
            <person name="Wagenaar J."/>
            <person name="Strong T."/>
        </authorList>
    </citation>
    <scope>NUCLEOTIDE SEQUENCE [LARGE SCALE GENOMIC DNA]</scope>
    <source>
        <strain evidence="4 5">669A</strain>
    </source>
</reference>
<keyword evidence="5" id="KW-1185">Reference proteome</keyword>
<evidence type="ECO:0000313" key="4">
    <source>
        <dbReference type="EMBL" id="MBO1308035.1"/>
    </source>
</evidence>
<evidence type="ECO:0000313" key="5">
    <source>
        <dbReference type="Proteomes" id="UP000664601"/>
    </source>
</evidence>
<gene>
    <name evidence="4" type="ORF">JZO70_17805</name>
</gene>
<dbReference type="InterPro" id="IPR026881">
    <property type="entry name" value="WYL_dom"/>
</dbReference>
<feature type="domain" description="HTH deoR-type" evidence="3">
    <location>
        <begin position="2"/>
        <end position="60"/>
    </location>
</feature>
<keyword evidence="2" id="KW-0804">Transcription</keyword>
<dbReference type="EMBL" id="JAFREM010000029">
    <property type="protein sequence ID" value="MBO1308035.1"/>
    <property type="molecule type" value="Genomic_DNA"/>
</dbReference>
<dbReference type="PROSITE" id="PS51000">
    <property type="entry name" value="HTH_DEOR_2"/>
    <property type="match status" value="1"/>
</dbReference>
<dbReference type="Pfam" id="PF08279">
    <property type="entry name" value="HTH_11"/>
    <property type="match status" value="1"/>
</dbReference>
<comment type="caution">
    <text evidence="4">The sequence shown here is derived from an EMBL/GenBank/DDBJ whole genome shotgun (WGS) entry which is preliminary data.</text>
</comment>
<name>A0ABS3LEH8_9ENTE</name>
<evidence type="ECO:0000256" key="1">
    <source>
        <dbReference type="ARBA" id="ARBA00023015"/>
    </source>
</evidence>
<dbReference type="PANTHER" id="PTHR34580">
    <property type="match status" value="1"/>
</dbReference>